<dbReference type="AlphaFoldDB" id="A0A511N5X6"/>
<keyword evidence="2" id="KW-1185">Reference proteome</keyword>
<dbReference type="OrthoDB" id="9833559at2"/>
<comment type="caution">
    <text evidence="1">The sequence shown here is derived from an EMBL/GenBank/DDBJ whole genome shotgun (WGS) entry which is preliminary data.</text>
</comment>
<accession>A0A511N5X6</accession>
<gene>
    <name evidence="1" type="ORF">DC3_34710</name>
</gene>
<organism evidence="1 2">
    <name type="scientific">Deinococcus cellulosilyticus (strain DSM 18568 / NBRC 106333 / KACC 11606 / 5516J-15)</name>
    <dbReference type="NCBI Taxonomy" id="1223518"/>
    <lineage>
        <taxon>Bacteria</taxon>
        <taxon>Thermotogati</taxon>
        <taxon>Deinococcota</taxon>
        <taxon>Deinococci</taxon>
        <taxon>Deinococcales</taxon>
        <taxon>Deinococcaceae</taxon>
        <taxon>Deinococcus</taxon>
    </lineage>
</organism>
<reference evidence="1 2" key="1">
    <citation type="submission" date="2019-07" db="EMBL/GenBank/DDBJ databases">
        <title>Whole genome shotgun sequence of Deinococcus cellulosilyticus NBRC 106333.</title>
        <authorList>
            <person name="Hosoyama A."/>
            <person name="Uohara A."/>
            <person name="Ohji S."/>
            <person name="Ichikawa N."/>
        </authorList>
    </citation>
    <scope>NUCLEOTIDE SEQUENCE [LARGE SCALE GENOMIC DNA]</scope>
    <source>
        <strain evidence="1 2">NBRC 106333</strain>
    </source>
</reference>
<evidence type="ECO:0000313" key="1">
    <source>
        <dbReference type="EMBL" id="GEM47836.1"/>
    </source>
</evidence>
<dbReference type="RefSeq" id="WP_146886419.1">
    <property type="nucleotide sequence ID" value="NZ_BJXB01000016.1"/>
</dbReference>
<sequence length="156" mass="17636">MKTDHMSSVTAVFKDLGQAQKAIQQLIDQAIPAGYISLVAPEHQKLSLQQEQYFGIPVQTEKTWQNLFVTGKFADRLENVSSTSFHEALIALGYSKEEAGFYSHMLQDAVLMLVVVTDTSIQISRVQDIARQNEGIIYHREKDPEEENLPRPSQML</sequence>
<dbReference type="EMBL" id="BJXB01000016">
    <property type="protein sequence ID" value="GEM47836.1"/>
    <property type="molecule type" value="Genomic_DNA"/>
</dbReference>
<protein>
    <submittedName>
        <fullName evidence="1">Uncharacterized protein</fullName>
    </submittedName>
</protein>
<name>A0A511N5X6_DEIC1</name>
<dbReference type="Proteomes" id="UP000321306">
    <property type="component" value="Unassembled WGS sequence"/>
</dbReference>
<proteinExistence type="predicted"/>
<evidence type="ECO:0000313" key="2">
    <source>
        <dbReference type="Proteomes" id="UP000321306"/>
    </source>
</evidence>